<feature type="transmembrane region" description="Helical" evidence="1">
    <location>
        <begin position="31"/>
        <end position="50"/>
    </location>
</feature>
<evidence type="ECO:0000256" key="1">
    <source>
        <dbReference type="SAM" id="Phobius"/>
    </source>
</evidence>
<reference evidence="2 3" key="1">
    <citation type="submission" date="2020-05" db="EMBL/GenBank/DDBJ databases">
        <authorList>
            <person name="Niu N."/>
        </authorList>
    </citation>
    <scope>NUCLEOTIDE SEQUENCE [LARGE SCALE GENOMIC DNA]</scope>
    <source>
        <strain evidence="2 3">3340-03</strain>
    </source>
</reference>
<evidence type="ECO:0000313" key="2">
    <source>
        <dbReference type="EMBL" id="NOL50901.1"/>
    </source>
</evidence>
<dbReference type="GO" id="GO:0015128">
    <property type="term" value="F:gluconate transmembrane transporter activity"/>
    <property type="evidence" value="ECO:0007669"/>
    <property type="project" value="InterPro"/>
</dbReference>
<feature type="transmembrane region" description="Helical" evidence="1">
    <location>
        <begin position="180"/>
        <end position="201"/>
    </location>
</feature>
<dbReference type="RefSeq" id="WP_171679583.1">
    <property type="nucleotide sequence ID" value="NZ_JABGBN010000001.1"/>
</dbReference>
<dbReference type="PANTHER" id="PTHR30354:SF7">
    <property type="entry name" value="BLL7963 PROTEIN"/>
    <property type="match status" value="1"/>
</dbReference>
<dbReference type="GO" id="GO:0005886">
    <property type="term" value="C:plasma membrane"/>
    <property type="evidence" value="ECO:0007669"/>
    <property type="project" value="TreeGrafter"/>
</dbReference>
<feature type="transmembrane region" description="Helical" evidence="1">
    <location>
        <begin position="320"/>
        <end position="342"/>
    </location>
</feature>
<organism evidence="2 3">
    <name type="scientific">Pelistega suis</name>
    <dbReference type="NCBI Taxonomy" id="1631957"/>
    <lineage>
        <taxon>Bacteria</taxon>
        <taxon>Pseudomonadati</taxon>
        <taxon>Pseudomonadota</taxon>
        <taxon>Betaproteobacteria</taxon>
        <taxon>Burkholderiales</taxon>
        <taxon>Alcaligenaceae</taxon>
        <taxon>Pelistega</taxon>
    </lineage>
</organism>
<accession>A0A849P2M9</accession>
<keyword evidence="1" id="KW-0812">Transmembrane</keyword>
<dbReference type="AlphaFoldDB" id="A0A849P2M9"/>
<feature type="transmembrane region" description="Helical" evidence="1">
    <location>
        <begin position="404"/>
        <end position="427"/>
    </location>
</feature>
<dbReference type="EMBL" id="JABGBN010000001">
    <property type="protein sequence ID" value="NOL50901.1"/>
    <property type="molecule type" value="Genomic_DNA"/>
</dbReference>
<proteinExistence type="predicted"/>
<feature type="transmembrane region" description="Helical" evidence="1">
    <location>
        <begin position="100"/>
        <end position="130"/>
    </location>
</feature>
<keyword evidence="3" id="KW-1185">Reference proteome</keyword>
<sequence length="464" mass="49019">MTLSTIAILVSLFLLMYLAYRGISVLILAPVMAALAVLLSGDFSLMAPIYTETFMGALGNYLLKFFPVFLLGAIFGQLIADSGAASSIAHWFTRILGPKHAILTVVLACAALTYGGVSLFVVAFAIYPIAKVMFYRANLPKRFIPGAIALGAFTFTMTALPGTPAIQNAIPIPYYQTNVFAAPGLGLIASVIMFCFGWWWLTARANKAVAAGEGYGNHNDGVEHENIEEKNAMPVWLAFSPLILVIGLNALFTYVIFPSADFSAVAAKFPNLVPAKNTGMWAIIIALILSCIWLIVIAWNRWADLRETINKGSFGSMLPAFNTASEVGYGAVIASLAGFVIIKEFVLGVAPGNPLISEAVAMSALAGITGSSSGGLSIALQTLGPDYLRLAVENNISPELLHRVAVIAAGGFDTLPHCGAIITLLSICGLNHRQSYAHIAAVTIAGPVLAVTAVIILGTIFGSF</sequence>
<comment type="caution">
    <text evidence="2">The sequence shown here is derived from an EMBL/GenBank/DDBJ whole genome shotgun (WGS) entry which is preliminary data.</text>
</comment>
<name>A0A849P2M9_9BURK</name>
<keyword evidence="1" id="KW-1133">Transmembrane helix</keyword>
<dbReference type="Proteomes" id="UP000537862">
    <property type="component" value="Unassembled WGS sequence"/>
</dbReference>
<feature type="transmembrane region" description="Helical" evidence="1">
    <location>
        <begin position="62"/>
        <end position="80"/>
    </location>
</feature>
<feature type="transmembrane region" description="Helical" evidence="1">
    <location>
        <begin position="142"/>
        <end position="160"/>
    </location>
</feature>
<feature type="transmembrane region" description="Helical" evidence="1">
    <location>
        <begin position="235"/>
        <end position="260"/>
    </location>
</feature>
<dbReference type="InterPro" id="IPR003474">
    <property type="entry name" value="Glcn_transporter"/>
</dbReference>
<dbReference type="Pfam" id="PF02447">
    <property type="entry name" value="GntP_permease"/>
    <property type="match status" value="1"/>
</dbReference>
<feature type="transmembrane region" description="Helical" evidence="1">
    <location>
        <begin position="280"/>
        <end position="299"/>
    </location>
</feature>
<evidence type="ECO:0000313" key="3">
    <source>
        <dbReference type="Proteomes" id="UP000537862"/>
    </source>
</evidence>
<feature type="transmembrane region" description="Helical" evidence="1">
    <location>
        <begin position="439"/>
        <end position="461"/>
    </location>
</feature>
<gene>
    <name evidence="2" type="ORF">HKX39_01740</name>
</gene>
<keyword evidence="1" id="KW-0472">Membrane</keyword>
<dbReference type="PANTHER" id="PTHR30354">
    <property type="entry name" value="GNT FAMILY GLUCONATE TRANSPORTER"/>
    <property type="match status" value="1"/>
</dbReference>
<protein>
    <submittedName>
        <fullName evidence="2">GntP family permease</fullName>
    </submittedName>
</protein>